<protein>
    <submittedName>
        <fullName evidence="3">Mannose-1-phosphate guanyltransferase</fullName>
    </submittedName>
</protein>
<dbReference type="GO" id="GO:0005634">
    <property type="term" value="C:nucleus"/>
    <property type="evidence" value="ECO:0007669"/>
    <property type="project" value="TreeGrafter"/>
</dbReference>
<proteinExistence type="predicted"/>
<organism evidence="3 4">
    <name type="scientific">Lecanosticta acicola</name>
    <dbReference type="NCBI Taxonomy" id="111012"/>
    <lineage>
        <taxon>Eukaryota</taxon>
        <taxon>Fungi</taxon>
        <taxon>Dikarya</taxon>
        <taxon>Ascomycota</taxon>
        <taxon>Pezizomycotina</taxon>
        <taxon>Dothideomycetes</taxon>
        <taxon>Dothideomycetidae</taxon>
        <taxon>Mycosphaerellales</taxon>
        <taxon>Mycosphaerellaceae</taxon>
        <taxon>Lecanosticta</taxon>
    </lineage>
</organism>
<evidence type="ECO:0000259" key="2">
    <source>
        <dbReference type="Pfam" id="PF21762"/>
    </source>
</evidence>
<comment type="caution">
    <text evidence="3">The sequence shown here is derived from an EMBL/GenBank/DDBJ whole genome shotgun (WGS) entry which is preliminary data.</text>
</comment>
<dbReference type="InterPro" id="IPR040151">
    <property type="entry name" value="Gfd2/YDR514C-like"/>
</dbReference>
<dbReference type="GO" id="GO:0003676">
    <property type="term" value="F:nucleic acid binding"/>
    <property type="evidence" value="ECO:0007669"/>
    <property type="project" value="InterPro"/>
</dbReference>
<dbReference type="InterPro" id="IPR048519">
    <property type="entry name" value="Gfd2/YDR514C-like_C"/>
</dbReference>
<evidence type="ECO:0000256" key="1">
    <source>
        <dbReference type="SAM" id="MobiDB-lite"/>
    </source>
</evidence>
<dbReference type="AlphaFoldDB" id="A0AAI8Z6U8"/>
<evidence type="ECO:0000313" key="3">
    <source>
        <dbReference type="EMBL" id="CAK4033553.1"/>
    </source>
</evidence>
<dbReference type="InterPro" id="IPR012337">
    <property type="entry name" value="RNaseH-like_sf"/>
</dbReference>
<sequence>MASKHGADELLVVQELLGLKEGSKKTAGLADAIFVCVDCEAFEFAPDKITEVGVSVVDTRALQALSPGENGAAWLSKIESAHYLIEEYAHLKNKRFVKGCPESFSFGRTQTVRKGQASEVLLRVFADPTMLSQAHKSGEKKATLGRPIILVGHDLSNDDQFLKHLDFSLAGVTAISRRVDTQRVAGTKKRLIALKKLLAALDIEPRFLHNAGNDAAYTLQALLKMAVCEQRQPGSLVAKVEEQYAKPSASNKGQDEVRQGLSRSQRKALKRGQRVQQAAGEGSVADGGKSTLQASDDHTQAGATDYDSGRNKRFVKWATELGTQ</sequence>
<gene>
    <name evidence="3" type="ORF">LECACI_7A008711</name>
</gene>
<dbReference type="Pfam" id="PF21762">
    <property type="entry name" value="DEDDh_C"/>
    <property type="match status" value="1"/>
</dbReference>
<dbReference type="Proteomes" id="UP001296104">
    <property type="component" value="Unassembled WGS sequence"/>
</dbReference>
<dbReference type="SUPFAM" id="SSF53098">
    <property type="entry name" value="Ribonuclease H-like"/>
    <property type="match status" value="1"/>
</dbReference>
<dbReference type="PANTHER" id="PTHR28083:SF1">
    <property type="entry name" value="GOOD FOR FULL DBP5 ACTIVITY PROTEIN 2"/>
    <property type="match status" value="1"/>
</dbReference>
<dbReference type="InterPro" id="IPR036397">
    <property type="entry name" value="RNaseH_sf"/>
</dbReference>
<keyword evidence="4" id="KW-1185">Reference proteome</keyword>
<feature type="domain" description="Gfd2/YDR514C-like C-terminal" evidence="2">
    <location>
        <begin position="33"/>
        <end position="225"/>
    </location>
</feature>
<accession>A0AAI8Z6U8</accession>
<feature type="compositionally biased region" description="Basic residues" evidence="1">
    <location>
        <begin position="264"/>
        <end position="273"/>
    </location>
</feature>
<name>A0AAI8Z6U8_9PEZI</name>
<dbReference type="Gene3D" id="3.30.420.10">
    <property type="entry name" value="Ribonuclease H-like superfamily/Ribonuclease H"/>
    <property type="match status" value="1"/>
</dbReference>
<evidence type="ECO:0000313" key="4">
    <source>
        <dbReference type="Proteomes" id="UP001296104"/>
    </source>
</evidence>
<feature type="region of interest" description="Disordered" evidence="1">
    <location>
        <begin position="244"/>
        <end position="309"/>
    </location>
</feature>
<dbReference type="PANTHER" id="PTHR28083">
    <property type="entry name" value="GOOD FOR FULL DBP5 ACTIVITY PROTEIN 2"/>
    <property type="match status" value="1"/>
</dbReference>
<reference evidence="3" key="1">
    <citation type="submission" date="2023-11" db="EMBL/GenBank/DDBJ databases">
        <authorList>
            <person name="Alioto T."/>
            <person name="Alioto T."/>
            <person name="Gomez Garrido J."/>
        </authorList>
    </citation>
    <scope>NUCLEOTIDE SEQUENCE</scope>
</reference>
<dbReference type="EMBL" id="CAVMBE010000088">
    <property type="protein sequence ID" value="CAK4033553.1"/>
    <property type="molecule type" value="Genomic_DNA"/>
</dbReference>